<evidence type="ECO:0000313" key="6">
    <source>
        <dbReference type="Proteomes" id="UP000009131"/>
    </source>
</evidence>
<keyword evidence="6" id="KW-1185">Reference proteome</keyword>
<dbReference type="OrthoDB" id="2141316at2759"/>
<dbReference type="AlphaFoldDB" id="G7E6X0"/>
<accession>G7E6X0</accession>
<keyword evidence="4" id="KW-0732">Signal</keyword>
<reference evidence="5 6" key="1">
    <citation type="journal article" date="2011" name="J. Gen. Appl. Microbiol.">
        <title>Draft genome sequencing of the enigmatic basidiomycete Mixia osmundae.</title>
        <authorList>
            <person name="Nishida H."/>
            <person name="Nagatsuka Y."/>
            <person name="Sugiyama J."/>
        </authorList>
    </citation>
    <scope>NUCLEOTIDE SEQUENCE [LARGE SCALE GENOMIC DNA]</scope>
    <source>
        <strain evidence="6">CBS 9802 / IAM 14324 / JCM 22182 / KY 12970</strain>
    </source>
</reference>
<reference evidence="5 6" key="2">
    <citation type="journal article" date="2012" name="Open Biol.">
        <title>Characteristics of nucleosomes and linker DNA regions on the genome of the basidiomycete Mixia osmundae revealed by mono- and dinucleosome mapping.</title>
        <authorList>
            <person name="Nishida H."/>
            <person name="Kondo S."/>
            <person name="Matsumoto T."/>
            <person name="Suzuki Y."/>
            <person name="Yoshikawa H."/>
            <person name="Taylor T.D."/>
            <person name="Sugiyama J."/>
        </authorList>
    </citation>
    <scope>NUCLEOTIDE SEQUENCE [LARGE SCALE GENOMIC DNA]</scope>
    <source>
        <strain evidence="6">CBS 9802 / IAM 14324 / JCM 22182 / KY 12970</strain>
    </source>
</reference>
<feature type="chain" id="PRO_5012226548" description="SGNH hydrolase-type esterase domain-containing protein" evidence="4">
    <location>
        <begin position="16"/>
        <end position="526"/>
    </location>
</feature>
<dbReference type="Gene3D" id="3.40.50.1110">
    <property type="entry name" value="SGNH hydrolase"/>
    <property type="match status" value="2"/>
</dbReference>
<evidence type="ECO:0000256" key="4">
    <source>
        <dbReference type="SAM" id="SignalP"/>
    </source>
</evidence>
<comment type="caution">
    <text evidence="5">The sequence shown here is derived from an EMBL/GenBank/DDBJ whole genome shotgun (WGS) entry which is preliminary data.</text>
</comment>
<dbReference type="InParanoid" id="G7E6X0"/>
<keyword evidence="2" id="KW-0378">Hydrolase</keyword>
<evidence type="ECO:0000256" key="3">
    <source>
        <dbReference type="SAM" id="MobiDB-lite"/>
    </source>
</evidence>
<dbReference type="GO" id="GO:0016787">
    <property type="term" value="F:hydrolase activity"/>
    <property type="evidence" value="ECO:0007669"/>
    <property type="project" value="UniProtKB-KW"/>
</dbReference>
<dbReference type="eggNOG" id="ENOG502S0FZ">
    <property type="taxonomic scope" value="Eukaryota"/>
</dbReference>
<evidence type="ECO:0008006" key="7">
    <source>
        <dbReference type="Google" id="ProtNLM"/>
    </source>
</evidence>
<dbReference type="PANTHER" id="PTHR43695:SF1">
    <property type="entry name" value="RHAMNOGALACTURONAN ACETYLESTERASE"/>
    <property type="match status" value="1"/>
</dbReference>
<organism evidence="5 6">
    <name type="scientific">Mixia osmundae (strain CBS 9802 / IAM 14324 / JCM 22182 / KY 12970)</name>
    <dbReference type="NCBI Taxonomy" id="764103"/>
    <lineage>
        <taxon>Eukaryota</taxon>
        <taxon>Fungi</taxon>
        <taxon>Dikarya</taxon>
        <taxon>Basidiomycota</taxon>
        <taxon>Pucciniomycotina</taxon>
        <taxon>Mixiomycetes</taxon>
        <taxon>Mixiales</taxon>
        <taxon>Mixiaceae</taxon>
        <taxon>Mixia</taxon>
    </lineage>
</organism>
<dbReference type="Proteomes" id="UP000009131">
    <property type="component" value="Unassembled WGS sequence"/>
</dbReference>
<evidence type="ECO:0000256" key="1">
    <source>
        <dbReference type="ARBA" id="ARBA00008668"/>
    </source>
</evidence>
<proteinExistence type="inferred from homology"/>
<protein>
    <recommendedName>
        <fullName evidence="7">SGNH hydrolase-type esterase domain-containing protein</fullName>
    </recommendedName>
</protein>
<dbReference type="HOGENOM" id="CLU_516489_0_0_1"/>
<comment type="similarity">
    <text evidence="1">Belongs to the 'GDSL' lipolytic enzyme family.</text>
</comment>
<dbReference type="RefSeq" id="XP_014567605.1">
    <property type="nucleotide sequence ID" value="XM_014712119.1"/>
</dbReference>
<sequence>MAFFALFASIGMAQAATIYLAGDSLMAYNPHNLPIVGWGHPLENMVNYKIVNYAIGGASARSFTENGYFTQIANHIQEGDIMIAAFGINDEYVTDPQKGGSCPPELVGKSACVDSQGNKIKTYQEYMADATRTMIGKKALVILSSADPHNDIFKTPDTFHFVPSPFDVQGKAAAEETGAYWVDHGLAFAAYFKSIGPEATSDLFTPPKINLTHTNAQGAYQAALAFLRAMVCAKNPLASAMIKISEEEMTKYCTPDDVKEIGQDCPADISNAIIGWGHPFAELVNYKVENWAIHGASVRSFTGAGFFEQIADRITEGDIMIAAFGINDEHATDPQKGASCPPELVGKPACIDARGNAIKSYQGYMADAANMMIGKGAHVILSSADPRNDVFPTPTSFNFVPSPYDAQGKAAAEQTGAYWVEHGLATAAYYKSIGPVATTAFFPAYDHNITHTNAKGALEAALAFLRAMICANNPLIAAMMSVKVDALPKYCTPDDVKEIGQDSPAVFPPQNEIKSKAGMTNDRDRM</sequence>
<evidence type="ECO:0000256" key="2">
    <source>
        <dbReference type="ARBA" id="ARBA00022801"/>
    </source>
</evidence>
<dbReference type="InterPro" id="IPR036514">
    <property type="entry name" value="SGNH_hydro_sf"/>
</dbReference>
<dbReference type="STRING" id="764103.G7E6X0"/>
<name>G7E6X0_MIXOS</name>
<gene>
    <name evidence="5" type="primary">Mo05267</name>
    <name evidence="5" type="ORF">E5Q_05267</name>
</gene>
<feature type="signal peptide" evidence="4">
    <location>
        <begin position="1"/>
        <end position="15"/>
    </location>
</feature>
<dbReference type="EMBL" id="BABT02000153">
    <property type="protein sequence ID" value="GAA98580.1"/>
    <property type="molecule type" value="Genomic_DNA"/>
</dbReference>
<dbReference type="SUPFAM" id="SSF52266">
    <property type="entry name" value="SGNH hydrolase"/>
    <property type="match status" value="2"/>
</dbReference>
<dbReference type="PANTHER" id="PTHR43695">
    <property type="entry name" value="PUTATIVE (AFU_ORTHOLOGUE AFUA_2G17250)-RELATED"/>
    <property type="match status" value="1"/>
</dbReference>
<feature type="region of interest" description="Disordered" evidence="3">
    <location>
        <begin position="501"/>
        <end position="526"/>
    </location>
</feature>
<evidence type="ECO:0000313" key="5">
    <source>
        <dbReference type="EMBL" id="GAA98580.1"/>
    </source>
</evidence>
<dbReference type="InterPro" id="IPR037459">
    <property type="entry name" value="RhgT-like"/>
</dbReference>